<dbReference type="InterPro" id="IPR038286">
    <property type="entry name" value="IPK_sf"/>
</dbReference>
<evidence type="ECO:0000256" key="3">
    <source>
        <dbReference type="ARBA" id="ARBA00022777"/>
    </source>
</evidence>
<evidence type="ECO:0000256" key="1">
    <source>
        <dbReference type="ARBA" id="ARBA00007374"/>
    </source>
</evidence>
<dbReference type="PANTHER" id="PTHR12400:SF21">
    <property type="entry name" value="KINASE"/>
    <property type="match status" value="1"/>
</dbReference>
<keyword evidence="2 4" id="KW-0808">Transferase</keyword>
<dbReference type="EMBL" id="LNIX01000001">
    <property type="protein sequence ID" value="OXA62956.1"/>
    <property type="molecule type" value="Genomic_DNA"/>
</dbReference>
<comment type="similarity">
    <text evidence="1 4">Belongs to the inositol phosphokinase (IPK) family.</text>
</comment>
<sequence>MDSQVETGAKNVLSECGAESVMQCFEADPEENLAVASDWTCLNVYIGSSVTLLLYVLLGCRASSHSQMSFSELGMNAAEILQEMSAQCICAAHHWRCWGQLQSTERGQLPMEEYLNEFQECEPVQLEPFIHQVGGHSSILCLDERTVCKPLIKQELQFYESLPVSMKKFTPEYRGVVQVRFEEDKDGYLTVAAYPPKSFRYQPSQSKQRNNSRRRIRVKNSGSIEIEIESELNDLFVEEDPQQATTSKGVKSLNPWVLKCHQRQLSKLKRSATVPQQQKEPVCQKFLLLENITWRFEYPCILDLKMGTRQYGDDATPAKIESQSAKAANSTSVQLGVRICGMQVYQQSTGKFLCRNKYYGRKLSVDGFKEAMLQFLHNGKRLRTDAVLPLIEKLKDLKAVLGTLETFRFYTSSLLLAYEGLDPDYNGDDDSSMASVDSEMTDTSSFDSDSVSNPNNSTITTNPGPGEIRVIHNFSEIKAPSSFLGMIPSSKSADEISLSLKRTSSLDKEESTPKNPKIGDSSCSSFSLETVTEPACDGIGLGISQSQSNSTSISNVATRGSSAANSTTSLSLESVDVRMIDFAHATHSGLDCGKEHQGADTGYMFGLSNLIKVFQEILDETC</sequence>
<dbReference type="GO" id="GO:0032958">
    <property type="term" value="P:inositol phosphate biosynthetic process"/>
    <property type="evidence" value="ECO:0007669"/>
    <property type="project" value="InterPro"/>
</dbReference>
<dbReference type="PANTHER" id="PTHR12400">
    <property type="entry name" value="INOSITOL POLYPHOSPHATE KINASE"/>
    <property type="match status" value="1"/>
</dbReference>
<evidence type="ECO:0000256" key="5">
    <source>
        <dbReference type="SAM" id="MobiDB-lite"/>
    </source>
</evidence>
<keyword evidence="3 4" id="KW-0418">Kinase</keyword>
<evidence type="ECO:0000256" key="2">
    <source>
        <dbReference type="ARBA" id="ARBA00022679"/>
    </source>
</evidence>
<dbReference type="GO" id="GO:0000828">
    <property type="term" value="F:inositol hexakisphosphate kinase activity"/>
    <property type="evidence" value="ECO:0007669"/>
    <property type="project" value="TreeGrafter"/>
</dbReference>
<dbReference type="Proteomes" id="UP000198287">
    <property type="component" value="Unassembled WGS sequence"/>
</dbReference>
<dbReference type="AlphaFoldDB" id="A0A226F1Y8"/>
<evidence type="ECO:0000313" key="7">
    <source>
        <dbReference type="Proteomes" id="UP000198287"/>
    </source>
</evidence>
<protein>
    <recommendedName>
        <fullName evidence="4">Kinase</fullName>
        <ecNumber evidence="4">2.7.-.-</ecNumber>
    </recommendedName>
</protein>
<dbReference type="OrthoDB" id="2573163at2759"/>
<accession>A0A226F1Y8</accession>
<keyword evidence="7" id="KW-1185">Reference proteome</keyword>
<organism evidence="6 7">
    <name type="scientific">Folsomia candida</name>
    <name type="common">Springtail</name>
    <dbReference type="NCBI Taxonomy" id="158441"/>
    <lineage>
        <taxon>Eukaryota</taxon>
        <taxon>Metazoa</taxon>
        <taxon>Ecdysozoa</taxon>
        <taxon>Arthropoda</taxon>
        <taxon>Hexapoda</taxon>
        <taxon>Collembola</taxon>
        <taxon>Entomobryomorpha</taxon>
        <taxon>Isotomoidea</taxon>
        <taxon>Isotomidae</taxon>
        <taxon>Proisotominae</taxon>
        <taxon>Folsomia</taxon>
    </lineage>
</organism>
<name>A0A226F1Y8_FOLCA</name>
<dbReference type="InterPro" id="IPR005522">
    <property type="entry name" value="IPK"/>
</dbReference>
<gene>
    <name evidence="6" type="ORF">Fcan01_03060</name>
</gene>
<proteinExistence type="inferred from homology"/>
<evidence type="ECO:0000256" key="4">
    <source>
        <dbReference type="RuleBase" id="RU363090"/>
    </source>
</evidence>
<feature type="region of interest" description="Disordered" evidence="5">
    <location>
        <begin position="428"/>
        <end position="466"/>
    </location>
</feature>
<dbReference type="EC" id="2.7.-.-" evidence="4"/>
<evidence type="ECO:0000313" key="6">
    <source>
        <dbReference type="EMBL" id="OXA62956.1"/>
    </source>
</evidence>
<comment type="caution">
    <text evidence="6">The sequence shown here is derived from an EMBL/GenBank/DDBJ whole genome shotgun (WGS) entry which is preliminary data.</text>
</comment>
<feature type="region of interest" description="Disordered" evidence="5">
    <location>
        <begin position="503"/>
        <end position="524"/>
    </location>
</feature>
<dbReference type="GO" id="GO:0005737">
    <property type="term" value="C:cytoplasm"/>
    <property type="evidence" value="ECO:0007669"/>
    <property type="project" value="TreeGrafter"/>
</dbReference>
<dbReference type="GO" id="GO:0046854">
    <property type="term" value="P:phosphatidylinositol phosphate biosynthetic process"/>
    <property type="evidence" value="ECO:0007669"/>
    <property type="project" value="TreeGrafter"/>
</dbReference>
<dbReference type="Pfam" id="PF03770">
    <property type="entry name" value="IPK"/>
    <property type="match status" value="1"/>
</dbReference>
<dbReference type="SUPFAM" id="SSF56104">
    <property type="entry name" value="SAICAR synthase-like"/>
    <property type="match status" value="1"/>
</dbReference>
<dbReference type="GO" id="GO:0005634">
    <property type="term" value="C:nucleus"/>
    <property type="evidence" value="ECO:0007669"/>
    <property type="project" value="TreeGrafter"/>
</dbReference>
<dbReference type="Gene3D" id="3.30.470.160">
    <property type="entry name" value="Inositol polyphosphate kinase"/>
    <property type="match status" value="1"/>
</dbReference>
<feature type="compositionally biased region" description="Low complexity" evidence="5">
    <location>
        <begin position="437"/>
        <end position="465"/>
    </location>
</feature>
<dbReference type="STRING" id="158441.A0A226F1Y8"/>
<reference evidence="6 7" key="1">
    <citation type="submission" date="2015-12" db="EMBL/GenBank/DDBJ databases">
        <title>The genome of Folsomia candida.</title>
        <authorList>
            <person name="Faddeeva A."/>
            <person name="Derks M.F."/>
            <person name="Anvar Y."/>
            <person name="Smit S."/>
            <person name="Van Straalen N."/>
            <person name="Roelofs D."/>
        </authorList>
    </citation>
    <scope>NUCLEOTIDE SEQUENCE [LARGE SCALE GENOMIC DNA]</scope>
    <source>
        <strain evidence="6 7">VU population</strain>
        <tissue evidence="6">Whole body</tissue>
    </source>
</reference>
<dbReference type="OMA" id="VMQASHT"/>